<keyword evidence="1" id="KW-0472">Membrane</keyword>
<name>A0A0J7LTR2_9FLAO</name>
<comment type="caution">
    <text evidence="2">The sequence shown here is derived from an EMBL/GenBank/DDBJ whole genome shotgun (WGS) entry which is preliminary data.</text>
</comment>
<dbReference type="AlphaFoldDB" id="A0A0J7LTR2"/>
<keyword evidence="1" id="KW-1133">Transmembrane helix</keyword>
<accession>A0A0J7LTR2</accession>
<dbReference type="Pfam" id="PF14093">
    <property type="entry name" value="DUF4271"/>
    <property type="match status" value="1"/>
</dbReference>
<reference evidence="2 3" key="1">
    <citation type="journal article" date="2004" name="Int. J. Syst. Evol. Microbiol.">
        <title>Kaistella koreensis gen. nov., sp. nov., a novel member of the Chryseobacterium-Bergeyella-Riemerella branch.</title>
        <authorList>
            <person name="Kim M.K."/>
            <person name="Im W.T."/>
            <person name="Shin Y.K."/>
            <person name="Lim J.H."/>
            <person name="Kim S.H."/>
            <person name="Lee B.C."/>
            <person name="Park M.Y."/>
            <person name="Lee K.Y."/>
            <person name="Lee S.T."/>
        </authorList>
    </citation>
    <scope>NUCLEOTIDE SEQUENCE [LARGE SCALE GENOMIC DNA]</scope>
    <source>
        <strain evidence="2 3">CCUG 49689</strain>
    </source>
</reference>
<evidence type="ECO:0000256" key="1">
    <source>
        <dbReference type="SAM" id="Phobius"/>
    </source>
</evidence>
<dbReference type="STRING" id="1304281.ACM44_02465"/>
<feature type="transmembrane region" description="Helical" evidence="1">
    <location>
        <begin position="92"/>
        <end position="114"/>
    </location>
</feature>
<evidence type="ECO:0000313" key="2">
    <source>
        <dbReference type="EMBL" id="KMQ72325.1"/>
    </source>
</evidence>
<feature type="transmembrane region" description="Helical" evidence="1">
    <location>
        <begin position="191"/>
        <end position="211"/>
    </location>
</feature>
<dbReference type="PATRIC" id="fig|1304281.5.peg.533"/>
<dbReference type="InterPro" id="IPR025367">
    <property type="entry name" value="DUF4271"/>
</dbReference>
<organism evidence="2 3">
    <name type="scientific">Chryseobacterium koreense CCUG 49689</name>
    <dbReference type="NCBI Taxonomy" id="1304281"/>
    <lineage>
        <taxon>Bacteria</taxon>
        <taxon>Pseudomonadati</taxon>
        <taxon>Bacteroidota</taxon>
        <taxon>Flavobacteriia</taxon>
        <taxon>Flavobacteriales</taxon>
        <taxon>Weeksellaceae</taxon>
        <taxon>Chryseobacterium group</taxon>
        <taxon>Chryseobacterium</taxon>
    </lineage>
</organism>
<keyword evidence="3" id="KW-1185">Reference proteome</keyword>
<evidence type="ECO:0000313" key="3">
    <source>
        <dbReference type="Proteomes" id="UP000035900"/>
    </source>
</evidence>
<protein>
    <recommendedName>
        <fullName evidence="4">DUF4271 domain-containing protein</fullName>
    </recommendedName>
</protein>
<sequence length="213" mass="25097">MVRIAQQNDWVVFILVGSIFLYIFMLLSLQRESSVREFLLQKFPDSSNNFPSWVIISFVFVLLFSTLVSQFIPIVPRKISEVQIMGYELNKFGFTFLSVSGIYFSKNILSYLYYAGTGNSKKWKVFYFAASKIYFVFSIILMVACVVKYFYDIALSVAFDMLVGGFLLLFGFKLIFYFFHRNDILPQKWYYKILYICTLQITPVLVLWKILFF</sequence>
<feature type="transmembrane region" description="Helical" evidence="1">
    <location>
        <begin position="12"/>
        <end position="29"/>
    </location>
</feature>
<dbReference type="EMBL" id="LFNG01000003">
    <property type="protein sequence ID" value="KMQ72325.1"/>
    <property type="molecule type" value="Genomic_DNA"/>
</dbReference>
<keyword evidence="1" id="KW-0812">Transmembrane</keyword>
<feature type="transmembrane region" description="Helical" evidence="1">
    <location>
        <begin position="157"/>
        <end position="179"/>
    </location>
</feature>
<feature type="transmembrane region" description="Helical" evidence="1">
    <location>
        <begin position="126"/>
        <end position="151"/>
    </location>
</feature>
<evidence type="ECO:0008006" key="4">
    <source>
        <dbReference type="Google" id="ProtNLM"/>
    </source>
</evidence>
<dbReference type="RefSeq" id="WP_221247303.1">
    <property type="nucleotide sequence ID" value="NZ_LFNG01000003.1"/>
</dbReference>
<dbReference type="Proteomes" id="UP000035900">
    <property type="component" value="Unassembled WGS sequence"/>
</dbReference>
<feature type="transmembrane region" description="Helical" evidence="1">
    <location>
        <begin position="50"/>
        <end position="72"/>
    </location>
</feature>
<gene>
    <name evidence="2" type="ORF">ACM44_02465</name>
</gene>
<proteinExistence type="predicted"/>